<dbReference type="PANTHER" id="PTHR12215">
    <property type="entry name" value="PHOSPHOPANTETHEINE TRANSFERASE"/>
    <property type="match status" value="1"/>
</dbReference>
<dbReference type="RefSeq" id="WP_010898013.1">
    <property type="nucleotide sequence ID" value="NC_002570.2"/>
</dbReference>
<dbReference type="PIR" id="D83881">
    <property type="entry name" value="D83881"/>
</dbReference>
<dbReference type="Gene3D" id="3.90.470.20">
    <property type="entry name" value="4'-phosphopantetheinyl transferase domain"/>
    <property type="match status" value="2"/>
</dbReference>
<keyword evidence="2" id="KW-0808">Transferase</keyword>
<dbReference type="KEGG" id="bha:BH1852"/>
<reference evidence="4 5" key="1">
    <citation type="journal article" date="2000" name="Nucleic Acids Res.">
        <title>Complete genome sequence of the alkaliphilic bacterium Bacillus halodurans and genomic sequence comparison with Bacillus subtilis.</title>
        <authorList>
            <person name="Takami H."/>
            <person name="Nakasone K."/>
            <person name="Takaki Y."/>
            <person name="Maeno G."/>
            <person name="Sasaki R."/>
            <person name="Masui N."/>
            <person name="Fuji F."/>
            <person name="Hirama C."/>
            <person name="Nakamura Y."/>
            <person name="Ogasawara N."/>
            <person name="Kuhara S."/>
            <person name="Horikoshi K."/>
        </authorList>
    </citation>
    <scope>NUCLEOTIDE SEQUENCE [LARGE SCALE GENOMIC DNA]</scope>
    <source>
        <strain evidence="5">ATCC BAA-125 / DSM 18197 / FERM 7344 / JCM 9153 / C-125</strain>
    </source>
</reference>
<dbReference type="STRING" id="272558.gene:10727750"/>
<dbReference type="EMBL" id="BA000004">
    <property type="protein sequence ID" value="BAB05571.1"/>
    <property type="molecule type" value="Genomic_DNA"/>
</dbReference>
<dbReference type="InterPro" id="IPR037143">
    <property type="entry name" value="4-PPantetheinyl_Trfase_dom_sf"/>
</dbReference>
<organism evidence="4 5">
    <name type="scientific">Halalkalibacterium halodurans (strain ATCC BAA-125 / DSM 18197 / FERM 7344 / JCM 9153 / C-125)</name>
    <name type="common">Bacillus halodurans</name>
    <dbReference type="NCBI Taxonomy" id="272558"/>
    <lineage>
        <taxon>Bacteria</taxon>
        <taxon>Bacillati</taxon>
        <taxon>Bacillota</taxon>
        <taxon>Bacilli</taxon>
        <taxon>Bacillales</taxon>
        <taxon>Bacillaceae</taxon>
        <taxon>Halalkalibacterium (ex Joshi et al. 2022)</taxon>
    </lineage>
</organism>
<accession>Q9KBS3</accession>
<evidence type="ECO:0000256" key="1">
    <source>
        <dbReference type="ARBA" id="ARBA00010990"/>
    </source>
</evidence>
<dbReference type="GO" id="GO:0008897">
    <property type="term" value="F:holo-[acyl-carrier-protein] synthase activity"/>
    <property type="evidence" value="ECO:0007669"/>
    <property type="project" value="InterPro"/>
</dbReference>
<evidence type="ECO:0000313" key="5">
    <source>
        <dbReference type="Proteomes" id="UP000001258"/>
    </source>
</evidence>
<feature type="domain" description="4'-phosphopantetheinyl transferase" evidence="3">
    <location>
        <begin position="114"/>
        <end position="183"/>
    </location>
</feature>
<dbReference type="SUPFAM" id="SSF56214">
    <property type="entry name" value="4'-phosphopantetheinyl transferase"/>
    <property type="match status" value="2"/>
</dbReference>
<keyword evidence="5" id="KW-1185">Reference proteome</keyword>
<gene>
    <name evidence="4" type="ordered locus">BH1852</name>
</gene>
<dbReference type="OrthoDB" id="9808281at2"/>
<name>Q9KBS3_HALH5</name>
<evidence type="ECO:0000259" key="3">
    <source>
        <dbReference type="Pfam" id="PF01648"/>
    </source>
</evidence>
<dbReference type="HOGENOM" id="CLU_057011_4_4_9"/>
<evidence type="ECO:0000256" key="2">
    <source>
        <dbReference type="ARBA" id="ARBA00022679"/>
    </source>
</evidence>
<dbReference type="InterPro" id="IPR050559">
    <property type="entry name" value="P-Pant_transferase_sf"/>
</dbReference>
<protein>
    <submittedName>
        <fullName evidence="4">Siderophore (Surfactin) biosynthesis regulatory protein</fullName>
    </submittedName>
</protein>
<dbReference type="Proteomes" id="UP000001258">
    <property type="component" value="Chromosome"/>
</dbReference>
<proteinExistence type="inferred from homology"/>
<comment type="similarity">
    <text evidence="1">Belongs to the P-Pant transferase superfamily. Gsp/Sfp/HetI/AcpT family.</text>
</comment>
<dbReference type="eggNOG" id="COG2091">
    <property type="taxonomic scope" value="Bacteria"/>
</dbReference>
<dbReference type="GO" id="GO:0019878">
    <property type="term" value="P:lysine biosynthetic process via aminoadipic acid"/>
    <property type="evidence" value="ECO:0007669"/>
    <property type="project" value="TreeGrafter"/>
</dbReference>
<sequence length="214" mass="24484">MCLSSNVNQHNDTTVVVGTISSLHSRKEELYSYLSSDERQRAERMKSSVYAERFKLIRGYLRFLLSTVLALPPNQIHFTYGKYGKPIVENNDYFFNVSHAKDYFLIGLHETAVLGVDIECPRPFPPKVHPFFFHQDEINLLASVDPDQKMRLWLSLWTRKEALGKAVGEGLSSNIGKQSVLSDTIHYNGREYVLLTQHDPSYVKTICLEGKSVQ</sequence>
<dbReference type="GO" id="GO:0000287">
    <property type="term" value="F:magnesium ion binding"/>
    <property type="evidence" value="ECO:0007669"/>
    <property type="project" value="InterPro"/>
</dbReference>
<dbReference type="AlphaFoldDB" id="Q9KBS3"/>
<dbReference type="Pfam" id="PF01648">
    <property type="entry name" value="ACPS"/>
    <property type="match status" value="1"/>
</dbReference>
<evidence type="ECO:0000313" key="4">
    <source>
        <dbReference type="EMBL" id="BAB05571.1"/>
    </source>
</evidence>
<dbReference type="PANTHER" id="PTHR12215:SF10">
    <property type="entry name" value="L-AMINOADIPATE-SEMIALDEHYDE DEHYDROGENASE-PHOSPHOPANTETHEINYL TRANSFERASE"/>
    <property type="match status" value="1"/>
</dbReference>
<dbReference type="InterPro" id="IPR008278">
    <property type="entry name" value="4-PPantetheinyl_Trfase_dom"/>
</dbReference>
<dbReference type="GO" id="GO:0005829">
    <property type="term" value="C:cytosol"/>
    <property type="evidence" value="ECO:0007669"/>
    <property type="project" value="TreeGrafter"/>
</dbReference>